<evidence type="ECO:0000256" key="2">
    <source>
        <dbReference type="ARBA" id="ARBA00022801"/>
    </source>
</evidence>
<dbReference type="InterPro" id="IPR013148">
    <property type="entry name" value="Glyco_hydro_32_N"/>
</dbReference>
<sequence>MEDTRQHWGHAVSDDLVHWEDLPLAIYPGIENCCFSGSALVEEDRVIAMYHGTSAGSMIAISNDPLLLNWEKIS</sequence>
<dbReference type="Pfam" id="PF00251">
    <property type="entry name" value="Glyco_hydro_32N"/>
    <property type="match status" value="1"/>
</dbReference>
<dbReference type="SUPFAM" id="SSF75005">
    <property type="entry name" value="Arabinanase/levansucrase/invertase"/>
    <property type="match status" value="1"/>
</dbReference>
<organism evidence="5">
    <name type="scientific">marine metagenome</name>
    <dbReference type="NCBI Taxonomy" id="408172"/>
    <lineage>
        <taxon>unclassified sequences</taxon>
        <taxon>metagenomes</taxon>
        <taxon>ecological metagenomes</taxon>
    </lineage>
</organism>
<feature type="domain" description="Glycosyl hydrolase family 32 N-terminal" evidence="4">
    <location>
        <begin position="5"/>
        <end position="55"/>
    </location>
</feature>
<name>A0A382R0R8_9ZZZZ</name>
<keyword evidence="2" id="KW-0378">Hydrolase</keyword>
<dbReference type="Gene3D" id="2.115.10.20">
    <property type="entry name" value="Glycosyl hydrolase domain, family 43"/>
    <property type="match status" value="1"/>
</dbReference>
<dbReference type="InterPro" id="IPR050551">
    <property type="entry name" value="Fructan_Metab_Enzymes"/>
</dbReference>
<evidence type="ECO:0000256" key="1">
    <source>
        <dbReference type="ARBA" id="ARBA00009902"/>
    </source>
</evidence>
<dbReference type="AlphaFoldDB" id="A0A382R0R8"/>
<evidence type="ECO:0000259" key="4">
    <source>
        <dbReference type="Pfam" id="PF00251"/>
    </source>
</evidence>
<dbReference type="PANTHER" id="PTHR31953">
    <property type="entry name" value="BETA-FRUCTOFURANOSIDASE, INSOLUBLE ISOENZYME CWINV1-RELATED"/>
    <property type="match status" value="1"/>
</dbReference>
<keyword evidence="3" id="KW-0326">Glycosidase</keyword>
<proteinExistence type="inferred from homology"/>
<reference evidence="5" key="1">
    <citation type="submission" date="2018-05" db="EMBL/GenBank/DDBJ databases">
        <authorList>
            <person name="Lanie J.A."/>
            <person name="Ng W.-L."/>
            <person name="Kazmierczak K.M."/>
            <person name="Andrzejewski T.M."/>
            <person name="Davidsen T.M."/>
            <person name="Wayne K.J."/>
            <person name="Tettelin H."/>
            <person name="Glass J.I."/>
            <person name="Rusch D."/>
            <person name="Podicherti R."/>
            <person name="Tsui H.-C.T."/>
            <person name="Winkler M.E."/>
        </authorList>
    </citation>
    <scope>NUCLEOTIDE SEQUENCE</scope>
</reference>
<feature type="non-terminal residue" evidence="5">
    <location>
        <position position="74"/>
    </location>
</feature>
<dbReference type="GO" id="GO:0016798">
    <property type="term" value="F:hydrolase activity, acting on glycosyl bonds"/>
    <property type="evidence" value="ECO:0007669"/>
    <property type="project" value="UniProtKB-KW"/>
</dbReference>
<comment type="similarity">
    <text evidence="1">Belongs to the glycosyl hydrolase 32 family.</text>
</comment>
<evidence type="ECO:0000313" key="5">
    <source>
        <dbReference type="EMBL" id="SVC91276.1"/>
    </source>
</evidence>
<dbReference type="EMBL" id="UINC01118263">
    <property type="protein sequence ID" value="SVC91276.1"/>
    <property type="molecule type" value="Genomic_DNA"/>
</dbReference>
<accession>A0A382R0R8</accession>
<evidence type="ECO:0000256" key="3">
    <source>
        <dbReference type="ARBA" id="ARBA00023295"/>
    </source>
</evidence>
<protein>
    <recommendedName>
        <fullName evidence="4">Glycosyl hydrolase family 32 N-terminal domain-containing protein</fullName>
    </recommendedName>
</protein>
<dbReference type="InterPro" id="IPR023296">
    <property type="entry name" value="Glyco_hydro_beta-prop_sf"/>
</dbReference>
<gene>
    <name evidence="5" type="ORF">METZ01_LOCUS344130</name>
</gene>